<evidence type="ECO:0000313" key="3">
    <source>
        <dbReference type="EMBL" id="KAF1302704.1"/>
    </source>
</evidence>
<organism evidence="3 4">
    <name type="scientific">Candidatus Enterococcus willemsii</name>
    <dbReference type="NCBI Taxonomy" id="1857215"/>
    <lineage>
        <taxon>Bacteria</taxon>
        <taxon>Bacillati</taxon>
        <taxon>Bacillota</taxon>
        <taxon>Bacilli</taxon>
        <taxon>Lactobacillales</taxon>
        <taxon>Enterococcaceae</taxon>
        <taxon>Enterococcus</taxon>
    </lineage>
</organism>
<dbReference type="SUPFAM" id="SSF55008">
    <property type="entry name" value="HMA, heavy metal-associated domain"/>
    <property type="match status" value="1"/>
</dbReference>
<keyword evidence="4" id="KW-1185">Reference proteome</keyword>
<evidence type="ECO:0000256" key="1">
    <source>
        <dbReference type="ARBA" id="ARBA00022723"/>
    </source>
</evidence>
<feature type="domain" description="HMA" evidence="2">
    <location>
        <begin position="1"/>
        <end position="66"/>
    </location>
</feature>
<dbReference type="CDD" id="cd00371">
    <property type="entry name" value="HMA"/>
    <property type="match status" value="1"/>
</dbReference>
<dbReference type="PROSITE" id="PS50846">
    <property type="entry name" value="HMA_2"/>
    <property type="match status" value="1"/>
</dbReference>
<name>A0ABQ6YXI3_9ENTE</name>
<dbReference type="PROSITE" id="PS01047">
    <property type="entry name" value="HMA_1"/>
    <property type="match status" value="1"/>
</dbReference>
<dbReference type="InterPro" id="IPR017969">
    <property type="entry name" value="Heavy-metal-associated_CS"/>
</dbReference>
<comment type="caution">
    <text evidence="3">The sequence shown here is derived from an EMBL/GenBank/DDBJ whole genome shotgun (WGS) entry which is preliminary data.</text>
</comment>
<gene>
    <name evidence="3" type="ORF">BAU17_05295</name>
</gene>
<dbReference type="Proteomes" id="UP000782705">
    <property type="component" value="Unassembled WGS sequence"/>
</dbReference>
<dbReference type="Pfam" id="PF00403">
    <property type="entry name" value="HMA"/>
    <property type="match status" value="1"/>
</dbReference>
<sequence length="68" mass="7088">MNTTYLVSDMSCGHCKAKIEKAVNALAGVQSATADVESKILSVTAKEDVKNEAIVAAVGEAGYTAERQ</sequence>
<dbReference type="EMBL" id="MAEL01000046">
    <property type="protein sequence ID" value="KAF1302704.1"/>
    <property type="molecule type" value="Genomic_DNA"/>
</dbReference>
<evidence type="ECO:0000313" key="4">
    <source>
        <dbReference type="Proteomes" id="UP000782705"/>
    </source>
</evidence>
<evidence type="ECO:0000259" key="2">
    <source>
        <dbReference type="PROSITE" id="PS50846"/>
    </source>
</evidence>
<dbReference type="InterPro" id="IPR036163">
    <property type="entry name" value="HMA_dom_sf"/>
</dbReference>
<proteinExistence type="predicted"/>
<dbReference type="RefSeq" id="WP_161902615.1">
    <property type="nucleotide sequence ID" value="NZ_MAEL01000046.1"/>
</dbReference>
<accession>A0ABQ6YXI3</accession>
<dbReference type="Gene3D" id="3.30.70.100">
    <property type="match status" value="1"/>
</dbReference>
<keyword evidence="1" id="KW-0479">Metal-binding</keyword>
<reference evidence="3 4" key="1">
    <citation type="submission" date="2016-06" db="EMBL/GenBank/DDBJ databases">
        <title>Four novel species of enterococci isolated from chicken manure.</title>
        <authorList>
            <person name="Van Tyne D."/>
        </authorList>
    </citation>
    <scope>NUCLEOTIDE SEQUENCE [LARGE SCALE GENOMIC DNA]</scope>
    <source>
        <strain evidence="3 4">CU12B</strain>
    </source>
</reference>
<protein>
    <recommendedName>
        <fullName evidence="2">HMA domain-containing protein</fullName>
    </recommendedName>
</protein>
<dbReference type="InterPro" id="IPR006121">
    <property type="entry name" value="HMA_dom"/>
</dbReference>